<comment type="caution">
    <text evidence="6">The sequence shown here is derived from an EMBL/GenBank/DDBJ whole genome shotgun (WGS) entry which is preliminary data.</text>
</comment>
<evidence type="ECO:0000313" key="6">
    <source>
        <dbReference type="EMBL" id="KAE9275178.1"/>
    </source>
</evidence>
<organism evidence="6 8">
    <name type="scientific">Phytophthora rubi</name>
    <dbReference type="NCBI Taxonomy" id="129364"/>
    <lineage>
        <taxon>Eukaryota</taxon>
        <taxon>Sar</taxon>
        <taxon>Stramenopiles</taxon>
        <taxon>Oomycota</taxon>
        <taxon>Peronosporomycetes</taxon>
        <taxon>Peronosporales</taxon>
        <taxon>Peronosporaceae</taxon>
        <taxon>Phytophthora</taxon>
    </lineage>
</organism>
<dbReference type="PROSITE" id="PS50158">
    <property type="entry name" value="ZF_CCHC"/>
    <property type="match status" value="1"/>
</dbReference>
<dbReference type="SUPFAM" id="SSF57756">
    <property type="entry name" value="Retrovirus zinc finger-like domains"/>
    <property type="match status" value="1"/>
</dbReference>
<evidence type="ECO:0000313" key="8">
    <source>
        <dbReference type="Proteomes" id="UP000434957"/>
    </source>
</evidence>
<protein>
    <recommendedName>
        <fullName evidence="3">CCHC-type domain-containing protein</fullName>
    </recommendedName>
</protein>
<keyword evidence="1" id="KW-0479">Metal-binding</keyword>
<evidence type="ECO:0000313" key="4">
    <source>
        <dbReference type="EMBL" id="KAE8966283.1"/>
    </source>
</evidence>
<feature type="domain" description="CCHC-type" evidence="3">
    <location>
        <begin position="354"/>
        <end position="369"/>
    </location>
</feature>
<dbReference type="InterPro" id="IPR001878">
    <property type="entry name" value="Znf_CCHC"/>
</dbReference>
<keyword evidence="1" id="KW-0862">Zinc</keyword>
<feature type="compositionally biased region" description="Low complexity" evidence="2">
    <location>
        <begin position="306"/>
        <end position="316"/>
    </location>
</feature>
<keyword evidence="8" id="KW-1185">Reference proteome</keyword>
<dbReference type="EMBL" id="QXFU01004961">
    <property type="protein sequence ID" value="KAE8966283.1"/>
    <property type="molecule type" value="Genomic_DNA"/>
</dbReference>
<keyword evidence="1" id="KW-0863">Zinc-finger</keyword>
<dbReference type="Proteomes" id="UP000434957">
    <property type="component" value="Unassembled WGS sequence"/>
</dbReference>
<evidence type="ECO:0000313" key="5">
    <source>
        <dbReference type="EMBL" id="KAE8966939.1"/>
    </source>
</evidence>
<accession>A0A6A4BL90</accession>
<feature type="compositionally biased region" description="Basic residues" evidence="2">
    <location>
        <begin position="324"/>
        <end position="334"/>
    </location>
</feature>
<gene>
    <name evidence="5" type="ORF">PR001_g28249</name>
    <name evidence="4" type="ORF">PR002_g28409</name>
    <name evidence="6" type="ORF">PR003_g29409</name>
</gene>
<dbReference type="EMBL" id="QXFT01004914">
    <property type="protein sequence ID" value="KAE9275178.1"/>
    <property type="molecule type" value="Genomic_DNA"/>
</dbReference>
<proteinExistence type="predicted"/>
<name>A0A6A4BL90_9STRA</name>
<dbReference type="AlphaFoldDB" id="A0A6A4BL90"/>
<evidence type="ECO:0000256" key="2">
    <source>
        <dbReference type="SAM" id="MobiDB-lite"/>
    </source>
</evidence>
<dbReference type="GO" id="GO:0008270">
    <property type="term" value="F:zinc ion binding"/>
    <property type="evidence" value="ECO:0007669"/>
    <property type="project" value="UniProtKB-KW"/>
</dbReference>
<sequence length="512" mass="55898">MTTVPAGVVTSAVSSMIGGFTFPSVTNTGVPCTTPAMAGMNAAMLSGAASAYGVTPSGVPAMYGYDYPAAVCAAPAASAPVVRHVGGGVPGIKDISNKPPVMKSSFDLYAVQLQTYLTRLGLWGIIDGGDVRPLFDVNRQAEFDARDNATREAILRGVPEGDAEMIYHEKSAREMWIRFENKQTKREFANYIFAREQLYSNKYTREMDMSGWLREMQLQRRELSHYGKVISDEEFAEILLANVTRTHREVVRQFSRHYAALALPGAQQMTPTAAQVMNALLAEEDLGEKVGEEMPRPSISSAKKTSNSQGKQSNGNSGNGNAGKGKKQRGRGRYKAKDKDPPGKSGSGKKNDGCWNCGELDHIRAHCPNPKKTDGPQIQQQFAGMEAKRFQNKKGGDGGGAMRTIDALTQRKIGATVVGPRRRKPRVMEWVLDTATDVQVCTDLNLLDNSRTDREHFFLDFDGQPKGERMIGDVSLQVMNVTSQIRESSSGQARNKPRRAESGGHLHCVTSC</sequence>
<dbReference type="OrthoDB" id="124616at2759"/>
<evidence type="ECO:0000313" key="7">
    <source>
        <dbReference type="Proteomes" id="UP000429607"/>
    </source>
</evidence>
<feature type="region of interest" description="Disordered" evidence="2">
    <location>
        <begin position="485"/>
        <end position="512"/>
    </location>
</feature>
<feature type="region of interest" description="Disordered" evidence="2">
    <location>
        <begin position="291"/>
        <end position="353"/>
    </location>
</feature>
<dbReference type="EMBL" id="QXFV01004968">
    <property type="protein sequence ID" value="KAE8966939.1"/>
    <property type="molecule type" value="Genomic_DNA"/>
</dbReference>
<dbReference type="SMART" id="SM00343">
    <property type="entry name" value="ZnF_C2HC"/>
    <property type="match status" value="1"/>
</dbReference>
<evidence type="ECO:0000313" key="9">
    <source>
        <dbReference type="Proteomes" id="UP000435112"/>
    </source>
</evidence>
<evidence type="ECO:0000256" key="1">
    <source>
        <dbReference type="PROSITE-ProRule" id="PRU00047"/>
    </source>
</evidence>
<evidence type="ECO:0000259" key="3">
    <source>
        <dbReference type="PROSITE" id="PS50158"/>
    </source>
</evidence>
<dbReference type="Proteomes" id="UP000429607">
    <property type="component" value="Unassembled WGS sequence"/>
</dbReference>
<dbReference type="Pfam" id="PF14223">
    <property type="entry name" value="Retrotran_gag_2"/>
    <property type="match status" value="1"/>
</dbReference>
<dbReference type="Proteomes" id="UP000435112">
    <property type="component" value="Unassembled WGS sequence"/>
</dbReference>
<dbReference type="InterPro" id="IPR036875">
    <property type="entry name" value="Znf_CCHC_sf"/>
</dbReference>
<dbReference type="GO" id="GO:0003676">
    <property type="term" value="F:nucleic acid binding"/>
    <property type="evidence" value="ECO:0007669"/>
    <property type="project" value="InterPro"/>
</dbReference>
<reference evidence="6 8" key="1">
    <citation type="submission" date="2018-08" db="EMBL/GenBank/DDBJ databases">
        <title>Genomic investigation of the strawberry pathogen Phytophthora fragariae indicates pathogenicity is determined by transcriptional variation in three key races.</title>
        <authorList>
            <person name="Adams T.M."/>
            <person name="Armitage A.D."/>
            <person name="Sobczyk M.K."/>
            <person name="Bates H.J."/>
            <person name="Dunwell J.M."/>
            <person name="Nellist C.F."/>
            <person name="Harrison R.J."/>
        </authorList>
    </citation>
    <scope>NUCLEOTIDE SEQUENCE [LARGE SCALE GENOMIC DNA]</scope>
    <source>
        <strain evidence="5 7">SCRP249</strain>
        <strain evidence="4 9">SCRP324</strain>
        <strain evidence="6 8">SCRP333</strain>
    </source>
</reference>